<sequence>MMEWFEHDLFDFPAFVGDFGTDWDIPSPGGISSYASQFDTAFPDNEAGVETHAKADESLGVDLEFSSGDAETAL</sequence>
<reference evidence="2" key="1">
    <citation type="journal article" date="2013" name="New Phytol.">
        <title>Comparative genomic and transcriptomic analyses reveal the hemibiotrophic stage shift of Colletotrichum fungi.</title>
        <authorList>
            <person name="Gan P."/>
            <person name="Ikeda K."/>
            <person name="Irieda H."/>
            <person name="Narusaka M."/>
            <person name="O'Connell R.J."/>
            <person name="Narusaka Y."/>
            <person name="Takano Y."/>
            <person name="Kubo Y."/>
            <person name="Shirasu K."/>
        </authorList>
    </citation>
    <scope>NUCLEOTIDE SEQUENCE [LARGE SCALE GENOMIC DNA]</scope>
    <source>
        <strain evidence="2">104-T / ATCC 96160 / CBS 514.97 / LARS 414 / MAFF 240422</strain>
    </source>
</reference>
<name>A0A484FH55_COLOR</name>
<organism evidence="1 2">
    <name type="scientific">Colletotrichum orbiculare (strain 104-T / ATCC 96160 / CBS 514.97 / LARS 414 / MAFF 240422)</name>
    <name type="common">Cucumber anthracnose fungus</name>
    <name type="synonym">Colletotrichum lagenarium</name>
    <dbReference type="NCBI Taxonomy" id="1213857"/>
    <lineage>
        <taxon>Eukaryota</taxon>
        <taxon>Fungi</taxon>
        <taxon>Dikarya</taxon>
        <taxon>Ascomycota</taxon>
        <taxon>Pezizomycotina</taxon>
        <taxon>Sordariomycetes</taxon>
        <taxon>Hypocreomycetidae</taxon>
        <taxon>Glomerellales</taxon>
        <taxon>Glomerellaceae</taxon>
        <taxon>Colletotrichum</taxon>
        <taxon>Colletotrichum orbiculare species complex</taxon>
    </lineage>
</organism>
<comment type="caution">
    <text evidence="1">The sequence shown here is derived from an EMBL/GenBank/DDBJ whole genome shotgun (WGS) entry which is preliminary data.</text>
</comment>
<dbReference type="AlphaFoldDB" id="A0A484FH55"/>
<evidence type="ECO:0000313" key="1">
    <source>
        <dbReference type="EMBL" id="TDZ16217.1"/>
    </source>
</evidence>
<keyword evidence="2" id="KW-1185">Reference proteome</keyword>
<reference evidence="2" key="2">
    <citation type="journal article" date="2019" name="Mol. Plant Microbe Interact.">
        <title>Genome sequence resources for four phytopathogenic fungi from the Colletotrichum orbiculare species complex.</title>
        <authorList>
            <person name="Gan P."/>
            <person name="Tsushima A."/>
            <person name="Narusaka M."/>
            <person name="Narusaka Y."/>
            <person name="Takano Y."/>
            <person name="Kubo Y."/>
            <person name="Shirasu K."/>
        </authorList>
    </citation>
    <scope>GENOME REANNOTATION</scope>
    <source>
        <strain evidence="2">104-T / ATCC 96160 / CBS 514.97 / LARS 414 / MAFF 240422</strain>
    </source>
</reference>
<gene>
    <name evidence="1" type="ORF">Cob_v010823</name>
</gene>
<dbReference type="EMBL" id="AMCV02000036">
    <property type="protein sequence ID" value="TDZ16217.1"/>
    <property type="molecule type" value="Genomic_DNA"/>
</dbReference>
<evidence type="ECO:0000313" key="2">
    <source>
        <dbReference type="Proteomes" id="UP000014480"/>
    </source>
</evidence>
<dbReference type="Proteomes" id="UP000014480">
    <property type="component" value="Unassembled WGS sequence"/>
</dbReference>
<proteinExistence type="predicted"/>
<protein>
    <submittedName>
        <fullName evidence="1">Uncharacterized protein</fullName>
    </submittedName>
</protein>
<accession>A0A484FH55</accession>